<keyword evidence="3" id="KW-1185">Reference proteome</keyword>
<comment type="caution">
    <text evidence="2">The sequence shown here is derived from an EMBL/GenBank/DDBJ whole genome shotgun (WGS) entry which is preliminary data.</text>
</comment>
<dbReference type="Pfam" id="PF13274">
    <property type="entry name" value="SocA_Panacea"/>
    <property type="match status" value="1"/>
</dbReference>
<dbReference type="EMBL" id="JARVLH010000009">
    <property type="protein sequence ID" value="MEX5286256.1"/>
    <property type="molecule type" value="Genomic_DNA"/>
</dbReference>
<sequence>MANVFDTAKYILHKTGEISTWKLQKLCYYAQAWTLAWTGKPLFAEDFEAWRNGPVCRPLFLRHKGMYSVTENLLPDGNIDALTEDEKDSIDTVLSSYGAMEPYQLRAQTHAETPWKTARGALDEMAFSDSVISKDAIGAYYGSL</sequence>
<dbReference type="Proteomes" id="UP001559623">
    <property type="component" value="Unassembled WGS sequence"/>
</dbReference>
<protein>
    <submittedName>
        <fullName evidence="2">DUF4065 domain-containing protein</fullName>
    </submittedName>
</protein>
<proteinExistence type="predicted"/>
<organism evidence="2 3">
    <name type="scientific">Selenomonas sputigena</name>
    <dbReference type="NCBI Taxonomy" id="69823"/>
    <lineage>
        <taxon>Bacteria</taxon>
        <taxon>Bacillati</taxon>
        <taxon>Bacillota</taxon>
        <taxon>Negativicutes</taxon>
        <taxon>Selenomonadales</taxon>
        <taxon>Selenomonadaceae</taxon>
        <taxon>Selenomonas</taxon>
    </lineage>
</organism>
<evidence type="ECO:0000313" key="3">
    <source>
        <dbReference type="Proteomes" id="UP001559623"/>
    </source>
</evidence>
<dbReference type="InterPro" id="IPR025272">
    <property type="entry name" value="SocA_Panacea"/>
</dbReference>
<accession>A0ABV3X7T1</accession>
<feature type="domain" description="Antitoxin SocA-like Panacea" evidence="1">
    <location>
        <begin position="23"/>
        <end position="116"/>
    </location>
</feature>
<evidence type="ECO:0000313" key="2">
    <source>
        <dbReference type="EMBL" id="MEX5286256.1"/>
    </source>
</evidence>
<reference evidence="2 3" key="1">
    <citation type="submission" date="2023-04" db="EMBL/GenBank/DDBJ databases">
        <title>Genome Sequence of Selenomonas sputigena ATCC 33150.</title>
        <authorList>
            <person name="Miller D.P."/>
            <person name="Anvari S."/>
            <person name="Polson S.W."/>
            <person name="Macdonald M."/>
            <person name="Mcdowell J.V."/>
        </authorList>
    </citation>
    <scope>NUCLEOTIDE SEQUENCE [LARGE SCALE GENOMIC DNA]</scope>
    <source>
        <strain evidence="2 3">ATCC 33150</strain>
    </source>
</reference>
<gene>
    <name evidence="2" type="ORF">QCO44_11605</name>
</gene>
<evidence type="ECO:0000259" key="1">
    <source>
        <dbReference type="Pfam" id="PF13274"/>
    </source>
</evidence>
<dbReference type="RefSeq" id="WP_368847974.1">
    <property type="nucleotide sequence ID" value="NZ_CP194411.1"/>
</dbReference>
<name>A0ABV3X7T1_9FIRM</name>